<evidence type="ECO:0000313" key="6">
    <source>
        <dbReference type="Proteomes" id="UP001595765"/>
    </source>
</evidence>
<feature type="domain" description="Bacterial bifunctional deaminase-reductase C-terminal" evidence="4">
    <location>
        <begin position="39"/>
        <end position="233"/>
    </location>
</feature>
<dbReference type="PANTHER" id="PTHR38011:SF7">
    <property type="entry name" value="2,5-DIAMINO-6-RIBOSYLAMINO-4(3H)-PYRIMIDINONE 5'-PHOSPHATE REDUCTASE"/>
    <property type="match status" value="1"/>
</dbReference>
<evidence type="ECO:0000256" key="1">
    <source>
        <dbReference type="ARBA" id="ARBA00005104"/>
    </source>
</evidence>
<dbReference type="SUPFAM" id="SSF53597">
    <property type="entry name" value="Dihydrofolate reductase-like"/>
    <property type="match status" value="1"/>
</dbReference>
<dbReference type="InterPro" id="IPR050765">
    <property type="entry name" value="Riboflavin_Biosynth_HTPR"/>
</dbReference>
<name>A0ABV8HT71_9ACTN</name>
<evidence type="ECO:0000259" key="4">
    <source>
        <dbReference type="Pfam" id="PF01872"/>
    </source>
</evidence>
<evidence type="ECO:0000256" key="2">
    <source>
        <dbReference type="ARBA" id="ARBA00022857"/>
    </source>
</evidence>
<dbReference type="InterPro" id="IPR024072">
    <property type="entry name" value="DHFR-like_dom_sf"/>
</dbReference>
<comment type="pathway">
    <text evidence="1">Cofactor biosynthesis; riboflavin biosynthesis.</text>
</comment>
<keyword evidence="3" id="KW-0560">Oxidoreductase</keyword>
<dbReference type="Gene3D" id="3.40.430.10">
    <property type="entry name" value="Dihydrofolate Reductase, subunit A"/>
    <property type="match status" value="1"/>
</dbReference>
<gene>
    <name evidence="5" type="ORF">ACFO3J_26085</name>
</gene>
<protein>
    <submittedName>
        <fullName evidence="5">Pyrimidine reductase family protein</fullName>
    </submittedName>
</protein>
<keyword evidence="2" id="KW-0521">NADP</keyword>
<dbReference type="Proteomes" id="UP001595765">
    <property type="component" value="Unassembled WGS sequence"/>
</dbReference>
<dbReference type="RefSeq" id="WP_386433952.1">
    <property type="nucleotide sequence ID" value="NZ_JBHSBB010000019.1"/>
</dbReference>
<comment type="caution">
    <text evidence="5">The sequence shown here is derived from an EMBL/GenBank/DDBJ whole genome shotgun (WGS) entry which is preliminary data.</text>
</comment>
<dbReference type="EMBL" id="JBHSBB010000019">
    <property type="protein sequence ID" value="MFC4034911.1"/>
    <property type="molecule type" value="Genomic_DNA"/>
</dbReference>
<dbReference type="InterPro" id="IPR002734">
    <property type="entry name" value="RibDG_C"/>
</dbReference>
<organism evidence="5 6">
    <name type="scientific">Streptomyces polygonati</name>
    <dbReference type="NCBI Taxonomy" id="1617087"/>
    <lineage>
        <taxon>Bacteria</taxon>
        <taxon>Bacillati</taxon>
        <taxon>Actinomycetota</taxon>
        <taxon>Actinomycetes</taxon>
        <taxon>Kitasatosporales</taxon>
        <taxon>Streptomycetaceae</taxon>
        <taxon>Streptomyces</taxon>
    </lineage>
</organism>
<keyword evidence="6" id="KW-1185">Reference proteome</keyword>
<proteinExistence type="predicted"/>
<evidence type="ECO:0000256" key="3">
    <source>
        <dbReference type="ARBA" id="ARBA00023002"/>
    </source>
</evidence>
<accession>A0ABV8HT71</accession>
<dbReference type="PANTHER" id="PTHR38011">
    <property type="entry name" value="DIHYDROFOLATE REDUCTASE FAMILY PROTEIN (AFU_ORTHOLOGUE AFUA_8G06820)"/>
    <property type="match status" value="1"/>
</dbReference>
<reference evidence="6" key="1">
    <citation type="journal article" date="2019" name="Int. J. Syst. Evol. Microbiol.">
        <title>The Global Catalogue of Microorganisms (GCM) 10K type strain sequencing project: providing services to taxonomists for standard genome sequencing and annotation.</title>
        <authorList>
            <consortium name="The Broad Institute Genomics Platform"/>
            <consortium name="The Broad Institute Genome Sequencing Center for Infectious Disease"/>
            <person name="Wu L."/>
            <person name="Ma J."/>
        </authorList>
    </citation>
    <scope>NUCLEOTIDE SEQUENCE [LARGE SCALE GENOMIC DNA]</scope>
    <source>
        <strain evidence="6">CGMCC 4.7237</strain>
    </source>
</reference>
<dbReference type="Pfam" id="PF01872">
    <property type="entry name" value="RibD_C"/>
    <property type="match status" value="1"/>
</dbReference>
<sequence length="257" mass="26637">MQRLFPRPGPEATDDRDLDGVLGLADAYAYPSDRPAGTPYLRANMVSSVDGAARAEGKSAPLSSPADMRVFGTLRALADLILVGAETVRQESYRPAKAREVFAARRAAAGQPPAAAVAVISRRLDLDFGAPLFTAPLTPTLVLTGAGAPGSALNAARAAGARVVVAGEGDGVDPARAVREVAALGFTRLLHEGGPRVLAQFAAADVLDELCLTVSPVLTGGDAPRIMSGPGVLPPARFGPVSVLEEDGFLFTRYVRR</sequence>
<evidence type="ECO:0000313" key="5">
    <source>
        <dbReference type="EMBL" id="MFC4034911.1"/>
    </source>
</evidence>